<evidence type="ECO:0000256" key="2">
    <source>
        <dbReference type="ARBA" id="ARBA00023125"/>
    </source>
</evidence>
<dbReference type="GO" id="GO:0007059">
    <property type="term" value="P:chromosome segregation"/>
    <property type="evidence" value="ECO:0007669"/>
    <property type="project" value="TreeGrafter"/>
</dbReference>
<comment type="caution">
    <text evidence="4">The sequence shown here is derived from an EMBL/GenBank/DDBJ whole genome shotgun (WGS) entry which is preliminary data.</text>
</comment>
<dbReference type="Gene3D" id="3.90.1530.10">
    <property type="entry name" value="Conserved hypothetical protein from pyrococcus furiosus pfu- 392566-001, ParB domain"/>
    <property type="match status" value="1"/>
</dbReference>
<dbReference type="InterPro" id="IPR003115">
    <property type="entry name" value="ParB_N"/>
</dbReference>
<evidence type="ECO:0000259" key="3">
    <source>
        <dbReference type="SMART" id="SM00470"/>
    </source>
</evidence>
<proteinExistence type="inferred from homology"/>
<dbReference type="SMART" id="SM00470">
    <property type="entry name" value="ParB"/>
    <property type="match status" value="1"/>
</dbReference>
<reference evidence="5" key="1">
    <citation type="submission" date="2012-11" db="EMBL/GenBank/DDBJ databases">
        <authorList>
            <person name="Lucero-Rivera Y.E."/>
            <person name="Tovar-Ramirez D."/>
        </authorList>
    </citation>
    <scope>NUCLEOTIDE SEQUENCE [LARGE SCALE GENOMIC DNA]</scope>
    <source>
        <strain evidence="5">Araruama</strain>
    </source>
</reference>
<dbReference type="EMBL" id="ATBP01001458">
    <property type="protein sequence ID" value="ETR67288.1"/>
    <property type="molecule type" value="Genomic_DNA"/>
</dbReference>
<evidence type="ECO:0000313" key="4">
    <source>
        <dbReference type="EMBL" id="ETR67288.1"/>
    </source>
</evidence>
<dbReference type="PANTHER" id="PTHR33375">
    <property type="entry name" value="CHROMOSOME-PARTITIONING PROTEIN PARB-RELATED"/>
    <property type="match status" value="1"/>
</dbReference>
<sequence length="199" mass="23421">MKHKKTGKHNTIKWIPIHQIDPSPFQKRRYFDEEKLKELASSIQNDGLIEPIVLRPQKKRYELIAGERRLRAMRQYTDLDTIEAKIIHVDDLQARRISAAENIQREGFSAIETIEAIVEIMDAHLIEDAEYAAMGNSPEDRVHYLLSKMTSVNNNQLKHSQISNDRLQQVHKFVYPVEKIFKKLPKRLEWKTFLSMTCR</sequence>
<name>A0A1V1NXK0_9BACT</name>
<dbReference type="GO" id="GO:0045881">
    <property type="term" value="P:positive regulation of sporulation resulting in formation of a cellular spore"/>
    <property type="evidence" value="ECO:0007669"/>
    <property type="project" value="TreeGrafter"/>
</dbReference>
<evidence type="ECO:0000256" key="1">
    <source>
        <dbReference type="ARBA" id="ARBA00006295"/>
    </source>
</evidence>
<dbReference type="InterPro" id="IPR036086">
    <property type="entry name" value="ParB/Sulfiredoxin_sf"/>
</dbReference>
<dbReference type="NCBIfam" id="TIGR00180">
    <property type="entry name" value="parB_part"/>
    <property type="match status" value="1"/>
</dbReference>
<accession>A0A1V1NXK0</accession>
<comment type="similarity">
    <text evidence="1">Belongs to the ParB family.</text>
</comment>
<gene>
    <name evidence="4" type="ORF">OMM_05211</name>
</gene>
<keyword evidence="2" id="KW-0238">DNA-binding</keyword>
<dbReference type="SUPFAM" id="SSF110849">
    <property type="entry name" value="ParB/Sulfiredoxin"/>
    <property type="match status" value="1"/>
</dbReference>
<dbReference type="FunFam" id="3.90.1530.30:FF:000001">
    <property type="entry name" value="Chromosome partitioning protein ParB"/>
    <property type="match status" value="1"/>
</dbReference>
<protein>
    <submittedName>
        <fullName evidence="4">Chromosome partitioning protein, ParB family</fullName>
    </submittedName>
</protein>
<dbReference type="InterPro" id="IPR004437">
    <property type="entry name" value="ParB/RepB/Spo0J"/>
</dbReference>
<dbReference type="Proteomes" id="UP000189670">
    <property type="component" value="Unassembled WGS sequence"/>
</dbReference>
<dbReference type="AlphaFoldDB" id="A0A1V1NXK0"/>
<feature type="domain" description="ParB-like N-terminal" evidence="3">
    <location>
        <begin position="13"/>
        <end position="103"/>
    </location>
</feature>
<dbReference type="PANTHER" id="PTHR33375:SF1">
    <property type="entry name" value="CHROMOSOME-PARTITIONING PROTEIN PARB-RELATED"/>
    <property type="match status" value="1"/>
</dbReference>
<dbReference type="Pfam" id="PF02195">
    <property type="entry name" value="ParB_N"/>
    <property type="match status" value="1"/>
</dbReference>
<evidence type="ECO:0000313" key="5">
    <source>
        <dbReference type="Proteomes" id="UP000189670"/>
    </source>
</evidence>
<dbReference type="GO" id="GO:0005694">
    <property type="term" value="C:chromosome"/>
    <property type="evidence" value="ECO:0007669"/>
    <property type="project" value="TreeGrafter"/>
</dbReference>
<organism evidence="4 5">
    <name type="scientific">Candidatus Magnetoglobus multicellularis str. Araruama</name>
    <dbReference type="NCBI Taxonomy" id="890399"/>
    <lineage>
        <taxon>Bacteria</taxon>
        <taxon>Pseudomonadati</taxon>
        <taxon>Thermodesulfobacteriota</taxon>
        <taxon>Desulfobacteria</taxon>
        <taxon>Desulfobacterales</taxon>
        <taxon>Desulfobacteraceae</taxon>
        <taxon>Candidatus Magnetoglobus</taxon>
    </lineage>
</organism>
<dbReference type="GO" id="GO:0003677">
    <property type="term" value="F:DNA binding"/>
    <property type="evidence" value="ECO:0007669"/>
    <property type="project" value="UniProtKB-KW"/>
</dbReference>
<dbReference type="InterPro" id="IPR050336">
    <property type="entry name" value="Chromosome_partition/occlusion"/>
</dbReference>